<protein>
    <submittedName>
        <fullName evidence="10">V-type ATPase</fullName>
    </submittedName>
</protein>
<keyword evidence="4 9" id="KW-0812">Transmembrane</keyword>
<dbReference type="Proteomes" id="UP000011885">
    <property type="component" value="Unassembled WGS sequence"/>
</dbReference>
<evidence type="ECO:0000313" key="11">
    <source>
        <dbReference type="Proteomes" id="UP000011885"/>
    </source>
</evidence>
<feature type="transmembrane region" description="Helical" evidence="9">
    <location>
        <begin position="529"/>
        <end position="548"/>
    </location>
</feature>
<dbReference type="RefSeq" id="WP_008687274.1">
    <property type="nucleotide sequence ID" value="NZ_ANOH01000416.1"/>
</dbReference>
<evidence type="ECO:0000256" key="4">
    <source>
        <dbReference type="ARBA" id="ARBA00022692"/>
    </source>
</evidence>
<dbReference type="GO" id="GO:0016471">
    <property type="term" value="C:vacuolar proton-transporting V-type ATPase complex"/>
    <property type="evidence" value="ECO:0007669"/>
    <property type="project" value="TreeGrafter"/>
</dbReference>
<comment type="subcellular location">
    <subcellularLocation>
        <location evidence="1">Membrane</location>
        <topology evidence="1">Multi-pass membrane protein</topology>
    </subcellularLocation>
</comment>
<dbReference type="InterPro" id="IPR002490">
    <property type="entry name" value="V-ATPase_116kDa_su"/>
</dbReference>
<evidence type="ECO:0000256" key="9">
    <source>
        <dbReference type="SAM" id="Phobius"/>
    </source>
</evidence>
<evidence type="ECO:0000256" key="1">
    <source>
        <dbReference type="ARBA" id="ARBA00004141"/>
    </source>
</evidence>
<feature type="coiled-coil region" evidence="8">
    <location>
        <begin position="81"/>
        <end position="108"/>
    </location>
</feature>
<dbReference type="GO" id="GO:0051117">
    <property type="term" value="F:ATPase binding"/>
    <property type="evidence" value="ECO:0007669"/>
    <property type="project" value="TreeGrafter"/>
</dbReference>
<keyword evidence="6" id="KW-0406">Ion transport</keyword>
<gene>
    <name evidence="10" type="ORF">RSSM_05974</name>
</gene>
<sequence>MSIVPLHRATFVGLAQDKEPLLDSLHDFGNLEIIPLTRERDLDAAIKKRAAPTQCSRDALKFLLASPQRRRQSHDRTMFDAAQVERQARELQSRIHDLESERDDLLERIEGIKPFGDFSFASLQQMGDFRLWFYVVPHSELPKVASALDEQTSTGSAAWEAVTEDSRHSYVVVVSPEEPTDMPVPRQRIGARSLKQLSQRLEEVELAIEDAQAERAYLTRWCLLFARSLTQLDDAAARSGAAELTCDIDSLFALKAWVPREHIDELAELAEARGIMFEHRPPTPNEDPPTLMRNEPRVEAGEDLVNFYMTPGYWTWDPSRTVTISFAIFFAMILADAGYAFLLGLGLASIWRKLGQPTTAEARLTHAADIEQGEPLPQRTTGQRFRPLLLLIVVFSFVYGVLVGSYFGITPSSGSLLSKLNLLDMSNTRLMMGISVLVGGVHVILANIMNALRYDDWRDGLASFGWAIAVAGGLVAGAGATSDSLSALKLVGAFAAVIGLVLVVGYTARQEKPLRRLLAGMLGLTKVSAAFGDILSYLRLFALGLASASLASAFNDMAAGIHGALPRLGLLFALLVLLFGHALNMLLGVSSGVIHGLRLNVIEFFNWGLKDEGRRFTPFRRKEGSLWN</sequence>
<comment type="similarity">
    <text evidence="2">Belongs to the V-ATPase 116 kDa subunit family.</text>
</comment>
<dbReference type="GO" id="GO:0033179">
    <property type="term" value="C:proton-transporting V-type ATPase, V0 domain"/>
    <property type="evidence" value="ECO:0007669"/>
    <property type="project" value="InterPro"/>
</dbReference>
<evidence type="ECO:0000256" key="7">
    <source>
        <dbReference type="ARBA" id="ARBA00023136"/>
    </source>
</evidence>
<feature type="transmembrane region" description="Helical" evidence="9">
    <location>
        <begin position="461"/>
        <end position="481"/>
    </location>
</feature>
<keyword evidence="8" id="KW-0175">Coiled coil</keyword>
<feature type="transmembrane region" description="Helical" evidence="9">
    <location>
        <begin position="487"/>
        <end position="508"/>
    </location>
</feature>
<keyword evidence="7 9" id="KW-0472">Membrane</keyword>
<dbReference type="AlphaFoldDB" id="M5U9C9"/>
<keyword evidence="11" id="KW-1185">Reference proteome</keyword>
<organism evidence="10 11">
    <name type="scientific">Rhodopirellula sallentina SM41</name>
    <dbReference type="NCBI Taxonomy" id="1263870"/>
    <lineage>
        <taxon>Bacteria</taxon>
        <taxon>Pseudomonadati</taxon>
        <taxon>Planctomycetota</taxon>
        <taxon>Planctomycetia</taxon>
        <taxon>Pirellulales</taxon>
        <taxon>Pirellulaceae</taxon>
        <taxon>Rhodopirellula</taxon>
    </lineage>
</organism>
<evidence type="ECO:0000256" key="3">
    <source>
        <dbReference type="ARBA" id="ARBA00022448"/>
    </source>
</evidence>
<feature type="transmembrane region" description="Helical" evidence="9">
    <location>
        <begin position="568"/>
        <end position="589"/>
    </location>
</feature>
<dbReference type="OrthoDB" id="9803814at2"/>
<dbReference type="GO" id="GO:0007035">
    <property type="term" value="P:vacuolar acidification"/>
    <property type="evidence" value="ECO:0007669"/>
    <property type="project" value="TreeGrafter"/>
</dbReference>
<name>M5U9C9_9BACT</name>
<feature type="transmembrane region" description="Helical" evidence="9">
    <location>
        <begin position="326"/>
        <end position="348"/>
    </location>
</feature>
<comment type="caution">
    <text evidence="10">The sequence shown here is derived from an EMBL/GenBank/DDBJ whole genome shotgun (WGS) entry which is preliminary data.</text>
</comment>
<evidence type="ECO:0000256" key="6">
    <source>
        <dbReference type="ARBA" id="ARBA00023065"/>
    </source>
</evidence>
<evidence type="ECO:0000256" key="5">
    <source>
        <dbReference type="ARBA" id="ARBA00022989"/>
    </source>
</evidence>
<keyword evidence="3" id="KW-0813">Transport</keyword>
<accession>M5U9C9</accession>
<keyword evidence="5 9" id="KW-1133">Transmembrane helix</keyword>
<dbReference type="PANTHER" id="PTHR11629">
    <property type="entry name" value="VACUOLAR PROTON ATPASES"/>
    <property type="match status" value="1"/>
</dbReference>
<dbReference type="GO" id="GO:0046961">
    <property type="term" value="F:proton-transporting ATPase activity, rotational mechanism"/>
    <property type="evidence" value="ECO:0007669"/>
    <property type="project" value="InterPro"/>
</dbReference>
<feature type="transmembrane region" description="Helical" evidence="9">
    <location>
        <begin position="388"/>
        <end position="409"/>
    </location>
</feature>
<dbReference type="EMBL" id="ANOH01000416">
    <property type="protein sequence ID" value="EMI52588.1"/>
    <property type="molecule type" value="Genomic_DNA"/>
</dbReference>
<dbReference type="PATRIC" id="fig|1263870.3.peg.6330"/>
<dbReference type="PANTHER" id="PTHR11629:SF63">
    <property type="entry name" value="V-TYPE PROTON ATPASE SUBUNIT A"/>
    <property type="match status" value="1"/>
</dbReference>
<evidence type="ECO:0000256" key="8">
    <source>
        <dbReference type="SAM" id="Coils"/>
    </source>
</evidence>
<feature type="transmembrane region" description="Helical" evidence="9">
    <location>
        <begin position="429"/>
        <end position="449"/>
    </location>
</feature>
<proteinExistence type="inferred from homology"/>
<evidence type="ECO:0000313" key="10">
    <source>
        <dbReference type="EMBL" id="EMI52588.1"/>
    </source>
</evidence>
<evidence type="ECO:0000256" key="2">
    <source>
        <dbReference type="ARBA" id="ARBA00009904"/>
    </source>
</evidence>
<reference evidence="10 11" key="1">
    <citation type="journal article" date="2013" name="Mar. Genomics">
        <title>Expression of sulfatases in Rhodopirellula baltica and the diversity of sulfatases in the genus Rhodopirellula.</title>
        <authorList>
            <person name="Wegner C.E."/>
            <person name="Richter-Heitmann T."/>
            <person name="Klindworth A."/>
            <person name="Klockow C."/>
            <person name="Richter M."/>
            <person name="Achstetter T."/>
            <person name="Glockner F.O."/>
            <person name="Harder J."/>
        </authorList>
    </citation>
    <scope>NUCLEOTIDE SEQUENCE [LARGE SCALE GENOMIC DNA]</scope>
    <source>
        <strain evidence="10 11">SM41</strain>
    </source>
</reference>